<evidence type="ECO:0000259" key="1">
    <source>
        <dbReference type="PROSITE" id="PS51186"/>
    </source>
</evidence>
<dbReference type="EC" id="2.3.1.-" evidence="2"/>
<name>A0ABT3E5Q6_9LACO</name>
<dbReference type="PROSITE" id="PS51186">
    <property type="entry name" value="GNAT"/>
    <property type="match status" value="1"/>
</dbReference>
<gene>
    <name evidence="2" type="ORF">OIT44_06720</name>
</gene>
<feature type="domain" description="N-acetyltransferase" evidence="1">
    <location>
        <begin position="5"/>
        <end position="143"/>
    </location>
</feature>
<sequence>MLNIVKTAGLSQVSEDAKQIREAVFVQEQQIDPMLEFDDQDAKAIHFVGYVGPTVPVTTARIHSQGNEWHVGRVATIKEMRGQGFGHQLMAEIINTAKLQGIKSVNLGAQVHASSFYERLGFSKVGEPFLEANIEHIEMKLFL</sequence>
<dbReference type="CDD" id="cd04301">
    <property type="entry name" value="NAT_SF"/>
    <property type="match status" value="1"/>
</dbReference>
<comment type="caution">
    <text evidence="2">The sequence shown here is derived from an EMBL/GenBank/DDBJ whole genome shotgun (WGS) entry which is preliminary data.</text>
</comment>
<proteinExistence type="predicted"/>
<evidence type="ECO:0000313" key="2">
    <source>
        <dbReference type="EMBL" id="MCW0953742.1"/>
    </source>
</evidence>
<dbReference type="Gene3D" id="3.40.630.30">
    <property type="match status" value="1"/>
</dbReference>
<organism evidence="2 3">
    <name type="scientific">Weissella ceti</name>
    <dbReference type="NCBI Taxonomy" id="759620"/>
    <lineage>
        <taxon>Bacteria</taxon>
        <taxon>Bacillati</taxon>
        <taxon>Bacillota</taxon>
        <taxon>Bacilli</taxon>
        <taxon>Lactobacillales</taxon>
        <taxon>Lactobacillaceae</taxon>
        <taxon>Weissella</taxon>
    </lineage>
</organism>
<keyword evidence="2" id="KW-0012">Acyltransferase</keyword>
<dbReference type="InterPro" id="IPR000182">
    <property type="entry name" value="GNAT_dom"/>
</dbReference>
<dbReference type="Proteomes" id="UP001526225">
    <property type="component" value="Unassembled WGS sequence"/>
</dbReference>
<dbReference type="PANTHER" id="PTHR13355">
    <property type="entry name" value="GLUCOSAMINE 6-PHOSPHATE N-ACETYLTRANSFERASE"/>
    <property type="match status" value="1"/>
</dbReference>
<dbReference type="InterPro" id="IPR016181">
    <property type="entry name" value="Acyl_CoA_acyltransferase"/>
</dbReference>
<dbReference type="Pfam" id="PF13673">
    <property type="entry name" value="Acetyltransf_10"/>
    <property type="match status" value="1"/>
</dbReference>
<dbReference type="RefSeq" id="WP_213408111.1">
    <property type="nucleotide sequence ID" value="NZ_CP074441.1"/>
</dbReference>
<evidence type="ECO:0000313" key="3">
    <source>
        <dbReference type="Proteomes" id="UP001526225"/>
    </source>
</evidence>
<keyword evidence="2" id="KW-0808">Transferase</keyword>
<dbReference type="GO" id="GO:0016746">
    <property type="term" value="F:acyltransferase activity"/>
    <property type="evidence" value="ECO:0007669"/>
    <property type="project" value="UniProtKB-KW"/>
</dbReference>
<protein>
    <submittedName>
        <fullName evidence="2">GNAT family N-acetyltransferase</fullName>
        <ecNumber evidence="2">2.3.1.-</ecNumber>
    </submittedName>
</protein>
<dbReference type="SUPFAM" id="SSF55729">
    <property type="entry name" value="Acyl-CoA N-acyltransferases (Nat)"/>
    <property type="match status" value="1"/>
</dbReference>
<dbReference type="InterPro" id="IPR039143">
    <property type="entry name" value="GNPNAT1-like"/>
</dbReference>
<keyword evidence="3" id="KW-1185">Reference proteome</keyword>
<reference evidence="2 3" key="1">
    <citation type="submission" date="2022-10" db="EMBL/GenBank/DDBJ databases">
        <title>Weissella fermenti sp. nov., isolated from fermented cabbage.</title>
        <authorList>
            <person name="Lee J.K."/>
            <person name="Baek J.H."/>
            <person name="Choi D.G."/>
            <person name="Kim J.M."/>
            <person name="Jeon C.O."/>
        </authorList>
    </citation>
    <scope>NUCLEOTIDE SEQUENCE [LARGE SCALE GENOMIC DNA]</scope>
    <source>
        <strain evidence="2 3">KACC 18534</strain>
    </source>
</reference>
<accession>A0ABT3E5Q6</accession>
<dbReference type="PANTHER" id="PTHR13355:SF11">
    <property type="entry name" value="GLUCOSAMINE 6-PHOSPHATE N-ACETYLTRANSFERASE"/>
    <property type="match status" value="1"/>
</dbReference>
<dbReference type="EMBL" id="JAOZFE010000009">
    <property type="protein sequence ID" value="MCW0953742.1"/>
    <property type="molecule type" value="Genomic_DNA"/>
</dbReference>